<sequence length="534" mass="59452">MTRRRRTLGEELADLANPAPIEYDPESSVPDGLFSSSKNATETAEFDDDNDDADREHYVDVGRGRLRSVHVSDLPAYVGKRASRAELFEEDDEEKEKSDEGEEGGTSSDEQDDEYGSAASHRTAKSMLQGKAFNHPVDENDDGADSDSDTDETKSVKEYDSGDGENSHDGIGIFLNGESKPSVKIQSAIKSLEQEEKALVASLSHAAQQDIEKGRHVRNQRTIWDALLDCRIRLQGGLAAVNQFPNHEDLHKFVEYSDDVKKQHSKTSTSLIELLDDFISLRRDLMSNIESITLPPHRPSKDLTSIHTNLSTLDIAFQSYRDNTLDKWSTKIQSAHLATATSKTFKAINTSATSQIKAVLSDKERVLKRTRLRRSDGRVLGKRKRDVNGMEAGEERDEYDVEIFDDGDFYRQQLRELVESRVADADDPLTATSKWSDLNSFHLHQKRKKKNVDRRASKGRKIRTDVHAKLVGFMPAQPNGTWSLDKARELFKGLFGANVGASASADIVEDIGTAQGGSELNANIMTTDGLRLLA</sequence>
<dbReference type="GO" id="GO:0000462">
    <property type="term" value="P:maturation of SSU-rRNA from tricistronic rRNA transcript (SSU-rRNA, 5.8S rRNA, LSU-rRNA)"/>
    <property type="evidence" value="ECO:0007669"/>
    <property type="project" value="TreeGrafter"/>
</dbReference>
<proteinExistence type="inferred from homology"/>
<dbReference type="InterPro" id="IPR012617">
    <property type="entry name" value="AATF_C"/>
</dbReference>
<evidence type="ECO:0000313" key="8">
    <source>
        <dbReference type="Proteomes" id="UP000317494"/>
    </source>
</evidence>
<gene>
    <name evidence="7" type="ORF">SeLEV6574_g03301</name>
    <name evidence="6" type="ORF">SeMB42_g05802</name>
</gene>
<protein>
    <recommendedName>
        <fullName evidence="2">Protein BFR2</fullName>
    </recommendedName>
</protein>
<feature type="compositionally biased region" description="Acidic residues" evidence="3">
    <location>
        <begin position="44"/>
        <end position="53"/>
    </location>
</feature>
<keyword evidence="8" id="KW-1185">Reference proteome</keyword>
<name>A0A507CPB1_9FUNG</name>
<reference evidence="8 9" key="1">
    <citation type="journal article" date="2019" name="Sci. Rep.">
        <title>Comparative genomics of chytrid fungi reveal insights into the obligate biotrophic and pathogenic lifestyle of Synchytrium endobioticum.</title>
        <authorList>
            <person name="van de Vossenberg B.T.L.H."/>
            <person name="Warris S."/>
            <person name="Nguyen H.D.T."/>
            <person name="van Gent-Pelzer M.P.E."/>
            <person name="Joly D.L."/>
            <person name="van de Geest H.C."/>
            <person name="Bonants P.J.M."/>
            <person name="Smith D.S."/>
            <person name="Levesque C.A."/>
            <person name="van der Lee T.A.J."/>
        </authorList>
    </citation>
    <scope>NUCLEOTIDE SEQUENCE [LARGE SCALE GENOMIC DNA]</scope>
    <source>
        <strain evidence="7 9">LEV6574</strain>
        <strain evidence="6 8">MB42</strain>
    </source>
</reference>
<dbReference type="EMBL" id="QEAM01000108">
    <property type="protein sequence ID" value="TPX46288.1"/>
    <property type="molecule type" value="Genomic_DNA"/>
</dbReference>
<evidence type="ECO:0000259" key="5">
    <source>
        <dbReference type="Pfam" id="PF13339"/>
    </source>
</evidence>
<dbReference type="PANTHER" id="PTHR15565">
    <property type="entry name" value="AATF PROTEIN APOPTOSIS ANTAGONIZING TRANSCRIPTION FACTOR"/>
    <property type="match status" value="1"/>
</dbReference>
<evidence type="ECO:0000313" key="9">
    <source>
        <dbReference type="Proteomes" id="UP000320475"/>
    </source>
</evidence>
<dbReference type="GO" id="GO:0005730">
    <property type="term" value="C:nucleolus"/>
    <property type="evidence" value="ECO:0007669"/>
    <property type="project" value="TreeGrafter"/>
</dbReference>
<feature type="region of interest" description="Disordered" evidence="3">
    <location>
        <begin position="1"/>
        <end position="176"/>
    </location>
</feature>
<evidence type="ECO:0000313" key="7">
    <source>
        <dbReference type="EMBL" id="TPX46288.1"/>
    </source>
</evidence>
<dbReference type="InterPro" id="IPR025160">
    <property type="entry name" value="AATF"/>
</dbReference>
<feature type="domain" description="Apoptosis-antagonizing transcription factor C-terminal" evidence="4">
    <location>
        <begin position="410"/>
        <end position="495"/>
    </location>
</feature>
<dbReference type="AlphaFoldDB" id="A0A507CPB1"/>
<evidence type="ECO:0000256" key="2">
    <source>
        <dbReference type="ARBA" id="ARBA00013850"/>
    </source>
</evidence>
<dbReference type="OrthoDB" id="5783963at2759"/>
<evidence type="ECO:0000256" key="1">
    <source>
        <dbReference type="ARBA" id="ARBA00008966"/>
    </source>
</evidence>
<dbReference type="InterPro" id="IPR039223">
    <property type="entry name" value="AATF/Bfr2"/>
</dbReference>
<organism evidence="6 8">
    <name type="scientific">Synchytrium endobioticum</name>
    <dbReference type="NCBI Taxonomy" id="286115"/>
    <lineage>
        <taxon>Eukaryota</taxon>
        <taxon>Fungi</taxon>
        <taxon>Fungi incertae sedis</taxon>
        <taxon>Chytridiomycota</taxon>
        <taxon>Chytridiomycota incertae sedis</taxon>
        <taxon>Chytridiomycetes</taxon>
        <taxon>Synchytriales</taxon>
        <taxon>Synchytriaceae</taxon>
        <taxon>Synchytrium</taxon>
    </lineage>
</organism>
<accession>A0A507CPB1</accession>
<feature type="compositionally biased region" description="Basic and acidic residues" evidence="3">
    <location>
        <begin position="151"/>
        <end position="168"/>
    </location>
</feature>
<dbReference type="Pfam" id="PF08164">
    <property type="entry name" value="TRAUB"/>
    <property type="match status" value="1"/>
</dbReference>
<feature type="domain" description="AATF leucine zipper-containing" evidence="5">
    <location>
        <begin position="210"/>
        <end position="331"/>
    </location>
</feature>
<dbReference type="Proteomes" id="UP000317494">
    <property type="component" value="Unassembled WGS sequence"/>
</dbReference>
<comment type="similarity">
    <text evidence="1">Belongs to the AATF family.</text>
</comment>
<dbReference type="STRING" id="286115.A0A507CPB1"/>
<feature type="compositionally biased region" description="Acidic residues" evidence="3">
    <location>
        <begin position="88"/>
        <end position="115"/>
    </location>
</feature>
<dbReference type="EMBL" id="QEAN01000293">
    <property type="protein sequence ID" value="TPX40963.1"/>
    <property type="molecule type" value="Genomic_DNA"/>
</dbReference>
<feature type="compositionally biased region" description="Basic and acidic residues" evidence="3">
    <location>
        <begin position="54"/>
        <end position="63"/>
    </location>
</feature>
<evidence type="ECO:0000259" key="4">
    <source>
        <dbReference type="Pfam" id="PF08164"/>
    </source>
</evidence>
<dbReference type="Proteomes" id="UP000320475">
    <property type="component" value="Unassembled WGS sequence"/>
</dbReference>
<dbReference type="Pfam" id="PF13339">
    <property type="entry name" value="AATF-Che1"/>
    <property type="match status" value="1"/>
</dbReference>
<evidence type="ECO:0000313" key="6">
    <source>
        <dbReference type="EMBL" id="TPX40963.1"/>
    </source>
</evidence>
<evidence type="ECO:0000256" key="3">
    <source>
        <dbReference type="SAM" id="MobiDB-lite"/>
    </source>
</evidence>
<comment type="caution">
    <text evidence="6">The sequence shown here is derived from an EMBL/GenBank/DDBJ whole genome shotgun (WGS) entry which is preliminary data.</text>
</comment>
<feature type="compositionally biased region" description="Acidic residues" evidence="3">
    <location>
        <begin position="139"/>
        <end position="150"/>
    </location>
</feature>
<dbReference type="PANTHER" id="PTHR15565:SF0">
    <property type="entry name" value="PROTEIN AATF"/>
    <property type="match status" value="1"/>
</dbReference>
<dbReference type="VEuPathDB" id="FungiDB:SeMB42_g05802"/>